<sequence>VVVLVDTRPSGGEVRVHELYGGSSVAVAVDPARAEGARAAGAAAARRLGAPPAYARVDLVLLDDGWAVGELELIEP</sequence>
<dbReference type="Proteomes" id="UP001168620">
    <property type="component" value="Unassembled WGS sequence"/>
</dbReference>
<dbReference type="EMBL" id="JAUHJQ010000249">
    <property type="protein sequence ID" value="MDN4176021.1"/>
    <property type="molecule type" value="Genomic_DNA"/>
</dbReference>
<comment type="caution">
    <text evidence="1">The sequence shown here is derived from an EMBL/GenBank/DDBJ whole genome shotgun (WGS) entry which is preliminary data.</text>
</comment>
<accession>A0ABT8FNA6</accession>
<organism evidence="1 2">
    <name type="scientific">Nocardioides oceani</name>
    <dbReference type="NCBI Taxonomy" id="3058369"/>
    <lineage>
        <taxon>Bacteria</taxon>
        <taxon>Bacillati</taxon>
        <taxon>Actinomycetota</taxon>
        <taxon>Actinomycetes</taxon>
        <taxon>Propionibacteriales</taxon>
        <taxon>Nocardioidaceae</taxon>
        <taxon>Nocardioides</taxon>
    </lineage>
</organism>
<feature type="non-terminal residue" evidence="1">
    <location>
        <position position="1"/>
    </location>
</feature>
<feature type="non-terminal residue" evidence="1">
    <location>
        <position position="76"/>
    </location>
</feature>
<protein>
    <submittedName>
        <fullName evidence="1">Uncharacterized protein</fullName>
    </submittedName>
</protein>
<evidence type="ECO:0000313" key="2">
    <source>
        <dbReference type="Proteomes" id="UP001168620"/>
    </source>
</evidence>
<proteinExistence type="predicted"/>
<keyword evidence="2" id="KW-1185">Reference proteome</keyword>
<name>A0ABT8FNA6_9ACTN</name>
<evidence type="ECO:0000313" key="1">
    <source>
        <dbReference type="EMBL" id="MDN4176021.1"/>
    </source>
</evidence>
<reference evidence="1" key="1">
    <citation type="submission" date="2023-06" db="EMBL/GenBank/DDBJ databases">
        <title>Draft genome sequence of Nocardioides sp. SOB77.</title>
        <authorList>
            <person name="Zhang G."/>
        </authorList>
    </citation>
    <scope>NUCLEOTIDE SEQUENCE</scope>
    <source>
        <strain evidence="1">SOB77</strain>
    </source>
</reference>
<gene>
    <name evidence="1" type="ORF">QWY28_23955</name>
</gene>